<sequence>MPTISSPPYLIHSLLEPRPNFEHPLDPAARRQQLSLGLRTGLTRTGVHLCRLEPQMESTILHWHTADDEWLYIISCGPNASIIVHETSDEGKDEVKEVPLQTGDFLGFPAGMRTARKLFSGDVDMQYLVGGSREPVDVVHYPTLGKRLVLDRTGSGSSWWVDTANAQDRKKTVFDSTLDSLK</sequence>
<organism evidence="1 2">
    <name type="scientific">Heterobasidion irregulare (strain TC 32-1)</name>
    <dbReference type="NCBI Taxonomy" id="747525"/>
    <lineage>
        <taxon>Eukaryota</taxon>
        <taxon>Fungi</taxon>
        <taxon>Dikarya</taxon>
        <taxon>Basidiomycota</taxon>
        <taxon>Agaricomycotina</taxon>
        <taxon>Agaricomycetes</taxon>
        <taxon>Russulales</taxon>
        <taxon>Bondarzewiaceae</taxon>
        <taxon>Heterobasidion</taxon>
        <taxon>Heterobasidion annosum species complex</taxon>
    </lineage>
</organism>
<evidence type="ECO:0008006" key="3">
    <source>
        <dbReference type="Google" id="ProtNLM"/>
    </source>
</evidence>
<keyword evidence="2" id="KW-1185">Reference proteome</keyword>
<reference evidence="1 2" key="1">
    <citation type="journal article" date="2012" name="New Phytol.">
        <title>Insight into trade-off between wood decay and parasitism from the genome of a fungal forest pathogen.</title>
        <authorList>
            <person name="Olson A."/>
            <person name="Aerts A."/>
            <person name="Asiegbu F."/>
            <person name="Belbahri L."/>
            <person name="Bouzid O."/>
            <person name="Broberg A."/>
            <person name="Canback B."/>
            <person name="Coutinho P.M."/>
            <person name="Cullen D."/>
            <person name="Dalman K."/>
            <person name="Deflorio G."/>
            <person name="van Diepen L.T."/>
            <person name="Dunand C."/>
            <person name="Duplessis S."/>
            <person name="Durling M."/>
            <person name="Gonthier P."/>
            <person name="Grimwood J."/>
            <person name="Fossdal C.G."/>
            <person name="Hansson D."/>
            <person name="Henrissat B."/>
            <person name="Hietala A."/>
            <person name="Himmelstrand K."/>
            <person name="Hoffmeister D."/>
            <person name="Hogberg N."/>
            <person name="James T.Y."/>
            <person name="Karlsson M."/>
            <person name="Kohler A."/>
            <person name="Kues U."/>
            <person name="Lee Y.H."/>
            <person name="Lin Y.C."/>
            <person name="Lind M."/>
            <person name="Lindquist E."/>
            <person name="Lombard V."/>
            <person name="Lucas S."/>
            <person name="Lunden K."/>
            <person name="Morin E."/>
            <person name="Murat C."/>
            <person name="Park J."/>
            <person name="Raffaello T."/>
            <person name="Rouze P."/>
            <person name="Salamov A."/>
            <person name="Schmutz J."/>
            <person name="Solheim H."/>
            <person name="Stahlberg J."/>
            <person name="Velez H."/>
            <person name="de Vries R.P."/>
            <person name="Wiebenga A."/>
            <person name="Woodward S."/>
            <person name="Yakovlev I."/>
            <person name="Garbelotto M."/>
            <person name="Martin F."/>
            <person name="Grigoriev I.V."/>
            <person name="Stenlid J."/>
        </authorList>
    </citation>
    <scope>NUCLEOTIDE SEQUENCE [LARGE SCALE GENOMIC DNA]</scope>
    <source>
        <strain evidence="1 2">TC 32-1</strain>
    </source>
</reference>
<proteinExistence type="predicted"/>
<dbReference type="Proteomes" id="UP000030671">
    <property type="component" value="Unassembled WGS sequence"/>
</dbReference>
<dbReference type="InParanoid" id="W4JQ68"/>
<dbReference type="SUPFAM" id="SSF51182">
    <property type="entry name" value="RmlC-like cupins"/>
    <property type="match status" value="1"/>
</dbReference>
<dbReference type="EMBL" id="KI925465">
    <property type="protein sequence ID" value="ETW75707.1"/>
    <property type="molecule type" value="Genomic_DNA"/>
</dbReference>
<name>W4JQ68_HETIT</name>
<dbReference type="HOGENOM" id="CLU_110331_1_0_1"/>
<dbReference type="OrthoDB" id="10263073at2759"/>
<dbReference type="eggNOG" id="ENOG502SCUH">
    <property type="taxonomic scope" value="Eukaryota"/>
</dbReference>
<accession>W4JQ68</accession>
<dbReference type="InterPro" id="IPR011051">
    <property type="entry name" value="RmlC_Cupin_sf"/>
</dbReference>
<dbReference type="InterPro" id="IPR014710">
    <property type="entry name" value="RmlC-like_jellyroll"/>
</dbReference>
<evidence type="ECO:0000313" key="1">
    <source>
        <dbReference type="EMBL" id="ETW75707.1"/>
    </source>
</evidence>
<dbReference type="GeneID" id="20671570"/>
<protein>
    <recommendedName>
        <fullName evidence="3">Cupin 2 conserved barrel domain-containing protein</fullName>
    </recommendedName>
</protein>
<gene>
    <name evidence="1" type="ORF">HETIRDRAFT_330338</name>
</gene>
<dbReference type="Gene3D" id="2.60.120.10">
    <property type="entry name" value="Jelly Rolls"/>
    <property type="match status" value="1"/>
</dbReference>
<dbReference type="CDD" id="cd02224">
    <property type="entry name" value="cupin_SPO2919-like"/>
    <property type="match status" value="1"/>
</dbReference>
<dbReference type="KEGG" id="hir:HETIRDRAFT_330338"/>
<dbReference type="AlphaFoldDB" id="W4JQ68"/>
<evidence type="ECO:0000313" key="2">
    <source>
        <dbReference type="Proteomes" id="UP000030671"/>
    </source>
</evidence>
<dbReference type="RefSeq" id="XP_009551970.1">
    <property type="nucleotide sequence ID" value="XM_009553675.1"/>
</dbReference>